<dbReference type="PROSITE" id="PS51257">
    <property type="entry name" value="PROKAR_LIPOPROTEIN"/>
    <property type="match status" value="1"/>
</dbReference>
<dbReference type="EMBL" id="OY288114">
    <property type="protein sequence ID" value="CAJ0891480.1"/>
    <property type="molecule type" value="Genomic_DNA"/>
</dbReference>
<reference evidence="5" key="1">
    <citation type="submission" date="2023-07" db="EMBL/GenBank/DDBJ databases">
        <authorList>
            <person name="Pelsma A.J. K."/>
        </authorList>
    </citation>
    <scope>NUCLEOTIDE SEQUENCE</scope>
</reference>
<dbReference type="PANTHER" id="PTHR38776:SF1">
    <property type="entry name" value="MLTA-INTERACTING PROTEIN-RELATED"/>
    <property type="match status" value="1"/>
</dbReference>
<organism evidence="5">
    <name type="scientific">freshwater sediment metagenome</name>
    <dbReference type="NCBI Taxonomy" id="556182"/>
    <lineage>
        <taxon>unclassified sequences</taxon>
        <taxon>metagenomes</taxon>
        <taxon>ecological metagenomes</taxon>
    </lineage>
</organism>
<gene>
    <name evidence="5" type="ORF">AMST5_04137</name>
</gene>
<dbReference type="Pfam" id="PF06629">
    <property type="entry name" value="MipA"/>
    <property type="match status" value="1"/>
</dbReference>
<evidence type="ECO:0008006" key="6">
    <source>
        <dbReference type="Google" id="ProtNLM"/>
    </source>
</evidence>
<keyword evidence="4" id="KW-0998">Cell outer membrane</keyword>
<keyword evidence="3" id="KW-0472">Membrane</keyword>
<accession>A0AA48M3B8</accession>
<name>A0AA48M3B8_9ZZZZ</name>
<keyword evidence="2" id="KW-0732">Signal</keyword>
<evidence type="ECO:0000313" key="5">
    <source>
        <dbReference type="EMBL" id="CAJ0891480.1"/>
    </source>
</evidence>
<proteinExistence type="predicted"/>
<protein>
    <recommendedName>
        <fullName evidence="6">MipA/OmpV family protein</fullName>
    </recommendedName>
</protein>
<evidence type="ECO:0000256" key="4">
    <source>
        <dbReference type="ARBA" id="ARBA00023237"/>
    </source>
</evidence>
<comment type="subcellular location">
    <subcellularLocation>
        <location evidence="1">Cell outer membrane</location>
    </subcellularLocation>
</comment>
<dbReference type="AlphaFoldDB" id="A0AA48M3B8"/>
<evidence type="ECO:0000256" key="2">
    <source>
        <dbReference type="ARBA" id="ARBA00022729"/>
    </source>
</evidence>
<sequence length="278" mass="29312">MRAAAIKSLLAGIGAACLASACAATELTPPPQTDSKGWIVTVSVIGAVRPSFPGSSDMTGYPFPAVAFRRVGEPETFSTPDEGFGLDILDLGYVKAGPVANFTFQRGRQPELFGLHTVGLTHEVGGFVEAYPIDHFRVRAEMRQGVDGHKGFVAAFYADAYESLGPFRLSVGPRLNFGDNTYANAYFSVTPFEALLNGRLTPYQATGGFTAAGGMATARYAINDLTSVSVYGGGQRLLGSVGSSPIPNIVGSRNQFNAGLAVSRSFIVNPEAWLPGVF</sequence>
<dbReference type="PANTHER" id="PTHR38776">
    <property type="entry name" value="MLTA-INTERACTING PROTEIN-RELATED"/>
    <property type="match status" value="1"/>
</dbReference>
<dbReference type="InterPro" id="IPR010583">
    <property type="entry name" value="MipA"/>
</dbReference>
<dbReference type="GO" id="GO:0009279">
    <property type="term" value="C:cell outer membrane"/>
    <property type="evidence" value="ECO:0007669"/>
    <property type="project" value="UniProtKB-SubCell"/>
</dbReference>
<evidence type="ECO:0000256" key="3">
    <source>
        <dbReference type="ARBA" id="ARBA00023136"/>
    </source>
</evidence>
<evidence type="ECO:0000256" key="1">
    <source>
        <dbReference type="ARBA" id="ARBA00004442"/>
    </source>
</evidence>